<name>A0A5B8VFF9_9BACT</name>
<dbReference type="Proteomes" id="UP000321291">
    <property type="component" value="Chromosome"/>
</dbReference>
<dbReference type="KEGG" id="agi:FSB73_00005"/>
<dbReference type="EMBL" id="CP042434">
    <property type="protein sequence ID" value="QEC70337.1"/>
    <property type="molecule type" value="Genomic_DNA"/>
</dbReference>
<evidence type="ECO:0000313" key="1">
    <source>
        <dbReference type="EMBL" id="QEC70337.1"/>
    </source>
</evidence>
<dbReference type="AlphaFoldDB" id="A0A5B8VFF9"/>
<keyword evidence="2" id="KW-1185">Reference proteome</keyword>
<dbReference type="RefSeq" id="WP_146779601.1">
    <property type="nucleotide sequence ID" value="NZ_CP042434.1"/>
</dbReference>
<gene>
    <name evidence="1" type="ORF">FSB73_00005</name>
</gene>
<evidence type="ECO:0000313" key="2">
    <source>
        <dbReference type="Proteomes" id="UP000321291"/>
    </source>
</evidence>
<accession>A0A5B8VFF9</accession>
<sequence length="65" mass="7246">MANANWLDLLKFRVSYGMMGNDDIGNYTARSYYTAQNLLGISGLVKGNLGNESLMWERVSKANIV</sequence>
<protein>
    <submittedName>
        <fullName evidence="1">Uncharacterized protein</fullName>
    </submittedName>
</protein>
<proteinExistence type="predicted"/>
<reference evidence="1 2" key="1">
    <citation type="journal article" date="2017" name="Int. J. Syst. Evol. Microbiol.">
        <title>Arachidicoccus ginsenosidivorans sp. nov., with ginsenoside-converting activity isolated from ginseng cultivating soil.</title>
        <authorList>
            <person name="Siddiqi M.Z."/>
            <person name="Aslam Z."/>
            <person name="Im W.T."/>
        </authorList>
    </citation>
    <scope>NUCLEOTIDE SEQUENCE [LARGE SCALE GENOMIC DNA]</scope>
    <source>
        <strain evidence="1 2">Gsoil 809</strain>
    </source>
</reference>
<organism evidence="1 2">
    <name type="scientific">Arachidicoccus ginsenosidivorans</name>
    <dbReference type="NCBI Taxonomy" id="496057"/>
    <lineage>
        <taxon>Bacteria</taxon>
        <taxon>Pseudomonadati</taxon>
        <taxon>Bacteroidota</taxon>
        <taxon>Chitinophagia</taxon>
        <taxon>Chitinophagales</taxon>
        <taxon>Chitinophagaceae</taxon>
        <taxon>Arachidicoccus</taxon>
    </lineage>
</organism>